<keyword evidence="2" id="KW-0269">Exonuclease</keyword>
<name>A0A557QKM8_9RHOO</name>
<keyword evidence="3" id="KW-1185">Reference proteome</keyword>
<dbReference type="AlphaFoldDB" id="A0A557QKM8"/>
<dbReference type="Gene3D" id="3.30.420.10">
    <property type="entry name" value="Ribonuclease H-like superfamily/Ribonuclease H"/>
    <property type="match status" value="1"/>
</dbReference>
<dbReference type="Proteomes" id="UP000319502">
    <property type="component" value="Unassembled WGS sequence"/>
</dbReference>
<dbReference type="SMART" id="SM00479">
    <property type="entry name" value="EXOIII"/>
    <property type="match status" value="1"/>
</dbReference>
<dbReference type="GO" id="GO:0003676">
    <property type="term" value="F:nucleic acid binding"/>
    <property type="evidence" value="ECO:0007669"/>
    <property type="project" value="InterPro"/>
</dbReference>
<evidence type="ECO:0000259" key="1">
    <source>
        <dbReference type="SMART" id="SM00479"/>
    </source>
</evidence>
<gene>
    <name evidence="2" type="ORF">FHP91_15000</name>
</gene>
<sequence>MTWLSRLIPGAHPPVQLAPEIRARLDAWRKLPETALTSQHAETRYVIVNTEASGLDLSKDRLLSVAAIAIEGGLIDPKLAFYQSLEPDPADALTGLLEFIGNSPIVVFNAGFNKRVILNAIERVLDVEPELHCIDLYWLLPALFAERGQSASKLTDWMNALRIETFQRHHALGDGYAIAQLFLATQARGRLLGHSTPQALIELEHARQRLKRPL</sequence>
<keyword evidence="2" id="KW-0378">Hydrolase</keyword>
<evidence type="ECO:0000313" key="3">
    <source>
        <dbReference type="Proteomes" id="UP000319502"/>
    </source>
</evidence>
<accession>A0A557QKM8</accession>
<dbReference type="OrthoDB" id="5497329at2"/>
<keyword evidence="2" id="KW-0540">Nuclease</keyword>
<proteinExistence type="predicted"/>
<dbReference type="GO" id="GO:0004527">
    <property type="term" value="F:exonuclease activity"/>
    <property type="evidence" value="ECO:0007669"/>
    <property type="project" value="UniProtKB-KW"/>
</dbReference>
<protein>
    <submittedName>
        <fullName evidence="2">3'-5' exonuclease</fullName>
    </submittedName>
</protein>
<dbReference type="InterPro" id="IPR012337">
    <property type="entry name" value="RNaseH-like_sf"/>
</dbReference>
<dbReference type="SUPFAM" id="SSF53098">
    <property type="entry name" value="Ribonuclease H-like"/>
    <property type="match status" value="1"/>
</dbReference>
<dbReference type="InterPro" id="IPR013520">
    <property type="entry name" value="Ribonucl_H"/>
</dbReference>
<dbReference type="InterPro" id="IPR036397">
    <property type="entry name" value="RNaseH_sf"/>
</dbReference>
<evidence type="ECO:0000313" key="2">
    <source>
        <dbReference type="EMBL" id="TVO53468.1"/>
    </source>
</evidence>
<comment type="caution">
    <text evidence="2">The sequence shown here is derived from an EMBL/GenBank/DDBJ whole genome shotgun (WGS) entry which is preliminary data.</text>
</comment>
<dbReference type="GO" id="GO:0006259">
    <property type="term" value="P:DNA metabolic process"/>
    <property type="evidence" value="ECO:0007669"/>
    <property type="project" value="UniProtKB-ARBA"/>
</dbReference>
<dbReference type="EMBL" id="VMNK01000015">
    <property type="protein sequence ID" value="TVO53468.1"/>
    <property type="molecule type" value="Genomic_DNA"/>
</dbReference>
<organism evidence="2 3">
    <name type="scientific">Denitromonas halophila</name>
    <dbReference type="NCBI Taxonomy" id="1629404"/>
    <lineage>
        <taxon>Bacteria</taxon>
        <taxon>Pseudomonadati</taxon>
        <taxon>Pseudomonadota</taxon>
        <taxon>Betaproteobacteria</taxon>
        <taxon>Rhodocyclales</taxon>
        <taxon>Zoogloeaceae</taxon>
        <taxon>Denitromonas</taxon>
    </lineage>
</organism>
<dbReference type="CDD" id="cd06127">
    <property type="entry name" value="DEDDh"/>
    <property type="match status" value="1"/>
</dbReference>
<reference evidence="2 3" key="1">
    <citation type="submission" date="2019-07" db="EMBL/GenBank/DDBJ databases">
        <title>The pathways for chlorine oxyanion respiration interact through the shared metabolite chlorate.</title>
        <authorList>
            <person name="Barnum T.P."/>
            <person name="Cheng Y."/>
            <person name="Hill K.A."/>
            <person name="Lucas L.N."/>
            <person name="Carlson H.K."/>
            <person name="Coates J.D."/>
        </authorList>
    </citation>
    <scope>NUCLEOTIDE SEQUENCE [LARGE SCALE GENOMIC DNA]</scope>
    <source>
        <strain evidence="2 3">SFB-3</strain>
    </source>
</reference>
<feature type="domain" description="Exonuclease" evidence="1">
    <location>
        <begin position="44"/>
        <end position="191"/>
    </location>
</feature>